<gene>
    <name evidence="1" type="ORF">SPELUC_LOCUS6202</name>
</gene>
<comment type="caution">
    <text evidence="1">The sequence shown here is derived from an EMBL/GenBank/DDBJ whole genome shotgun (WGS) entry which is preliminary data.</text>
</comment>
<organism evidence="1 2">
    <name type="scientific">Cetraspora pellucida</name>
    <dbReference type="NCBI Taxonomy" id="1433469"/>
    <lineage>
        <taxon>Eukaryota</taxon>
        <taxon>Fungi</taxon>
        <taxon>Fungi incertae sedis</taxon>
        <taxon>Mucoromycota</taxon>
        <taxon>Glomeromycotina</taxon>
        <taxon>Glomeromycetes</taxon>
        <taxon>Diversisporales</taxon>
        <taxon>Gigasporaceae</taxon>
        <taxon>Cetraspora</taxon>
    </lineage>
</organism>
<name>A0ACA9M9Q1_9GLOM</name>
<reference evidence="1" key="1">
    <citation type="submission" date="2021-06" db="EMBL/GenBank/DDBJ databases">
        <authorList>
            <person name="Kallberg Y."/>
            <person name="Tangrot J."/>
            <person name="Rosling A."/>
        </authorList>
    </citation>
    <scope>NUCLEOTIDE SEQUENCE</scope>
    <source>
        <strain evidence="1">28 12/20/2015</strain>
    </source>
</reference>
<dbReference type="EMBL" id="CAJVPW010007072">
    <property type="protein sequence ID" value="CAG8576680.1"/>
    <property type="molecule type" value="Genomic_DNA"/>
</dbReference>
<evidence type="ECO:0000313" key="1">
    <source>
        <dbReference type="EMBL" id="CAG8576680.1"/>
    </source>
</evidence>
<accession>A0ACA9M9Q1</accession>
<proteinExistence type="predicted"/>
<keyword evidence="2" id="KW-1185">Reference proteome</keyword>
<dbReference type="Proteomes" id="UP000789366">
    <property type="component" value="Unassembled WGS sequence"/>
</dbReference>
<protein>
    <submittedName>
        <fullName evidence="1">4129_t:CDS:1</fullName>
    </submittedName>
</protein>
<sequence length="234" mass="26574">MKDKSNILTNKKIKITSKSGISLEDESMGHEEQERQQNQKIIQKNIAKIIDNCINAVNASCFMKVEGVLNEVHKCLEQLNLTSINSGNSIASGIINISEGVDSVADKLSVETKQVLEEIELSKPEFLEKTITMLDEFINMYKLLGSNFDPAFVNPITFLLDENNLGEHRELVFTKISQLDPHADKQSNDWKKLNHLCKDEFDARFNELIKKKVVDANEAKCLINELLQIPFIRI</sequence>
<evidence type="ECO:0000313" key="2">
    <source>
        <dbReference type="Proteomes" id="UP000789366"/>
    </source>
</evidence>